<accession>A0A0U3GIR8</accession>
<proteinExistence type="predicted"/>
<dbReference type="AlphaFoldDB" id="A0A0U3GIR8"/>
<dbReference type="InterPro" id="IPR007345">
    <property type="entry name" value="Polysacch_pyruvyl_Trfase"/>
</dbReference>
<reference evidence="2 3" key="1">
    <citation type="submission" date="2015-12" db="EMBL/GenBank/DDBJ databases">
        <title>Complete genome sequence of Pseudoalteromonas rubra SCSIO 6842, harboring a conjugative plasmid.</title>
        <authorList>
            <person name="Li B."/>
            <person name="Wang X."/>
        </authorList>
    </citation>
    <scope>NUCLEOTIDE SEQUENCE [LARGE SCALE GENOMIC DNA]</scope>
    <source>
        <strain evidence="2 3">SCSIO 6842</strain>
    </source>
</reference>
<protein>
    <recommendedName>
        <fullName evidence="1">Polysaccharide pyruvyl transferase domain-containing protein</fullName>
    </recommendedName>
</protein>
<dbReference type="EMBL" id="CP013611">
    <property type="protein sequence ID" value="ALU42955.1"/>
    <property type="molecule type" value="Genomic_DNA"/>
</dbReference>
<dbReference type="Proteomes" id="UP000069015">
    <property type="component" value="Chromosome 1"/>
</dbReference>
<evidence type="ECO:0000313" key="2">
    <source>
        <dbReference type="EMBL" id="ALU42955.1"/>
    </source>
</evidence>
<organism evidence="2 3">
    <name type="scientific">Pseudoalteromonas rubra</name>
    <dbReference type="NCBI Taxonomy" id="43658"/>
    <lineage>
        <taxon>Bacteria</taxon>
        <taxon>Pseudomonadati</taxon>
        <taxon>Pseudomonadota</taxon>
        <taxon>Gammaproteobacteria</taxon>
        <taxon>Alteromonadales</taxon>
        <taxon>Pseudoalteromonadaceae</taxon>
        <taxon>Pseudoalteromonas</taxon>
    </lineage>
</organism>
<sequence length="379" mass="42741">MAAKNKAYIVGYYGMRNSGDDALMLASAMGARHFLGSEQITVSAPDDDALVNQIGCVGQLPLLFRGHQRLWHYRHAYGAQHVIFGGGSVLHSSRDIALKRHMMALSGRKQSMALGVGIEPFKTLDDEIQCKKFLYECGLVTLRDKQSYDIAEALAPHANLKHTFDLAPSLLHHLRGKLNPVKRQGVAFNFCPQSIDAFGNVNEHNELRRIAKAVDLITTAWSFTNEDIYLVDLNDQTKGSDRAIHDKIVARLPEYVNVKRVSYVPNPASILQCMAMFRVMIGMRLHAQIYAYMTQTPFISLQYHAKCTQWCEQIGLPPQYAFDANEFSPDTLFRVMYRGLERGFDAPSLALNQAITLSLSNWSENYEYDSIHSRYSTVQ</sequence>
<dbReference type="PANTHER" id="PTHR36836:SF1">
    <property type="entry name" value="COLANIC ACID BIOSYNTHESIS PROTEIN WCAK"/>
    <property type="match status" value="1"/>
</dbReference>
<evidence type="ECO:0000313" key="3">
    <source>
        <dbReference type="Proteomes" id="UP000069015"/>
    </source>
</evidence>
<dbReference type="PANTHER" id="PTHR36836">
    <property type="entry name" value="COLANIC ACID BIOSYNTHESIS PROTEIN WCAK"/>
    <property type="match status" value="1"/>
</dbReference>
<evidence type="ECO:0000259" key="1">
    <source>
        <dbReference type="Pfam" id="PF04230"/>
    </source>
</evidence>
<dbReference type="KEGG" id="prr:AT705_08360"/>
<name>A0A0U3GIR8_9GAMM</name>
<dbReference type="RefSeq" id="WP_058796243.1">
    <property type="nucleotide sequence ID" value="NZ_CP013611.1"/>
</dbReference>
<dbReference type="Pfam" id="PF04230">
    <property type="entry name" value="PS_pyruv_trans"/>
    <property type="match status" value="1"/>
</dbReference>
<feature type="domain" description="Polysaccharide pyruvyl transferase" evidence="1">
    <location>
        <begin position="74"/>
        <end position="304"/>
    </location>
</feature>
<gene>
    <name evidence="2" type="ORF">AT705_08360</name>
</gene>